<evidence type="ECO:0000313" key="2">
    <source>
        <dbReference type="Proteomes" id="UP000299102"/>
    </source>
</evidence>
<dbReference type="Proteomes" id="UP000299102">
    <property type="component" value="Unassembled WGS sequence"/>
</dbReference>
<gene>
    <name evidence="1" type="ORF">EVAR_75454_1</name>
</gene>
<dbReference type="EMBL" id="BGZK01000067">
    <property type="protein sequence ID" value="GBP14872.1"/>
    <property type="molecule type" value="Genomic_DNA"/>
</dbReference>
<sequence>MIALHKASSPAPGRGADTGAFVVREPGKENLCCYAALNNDVTDVNGISTVHSLHRFIVIDKTPKLHDEHVWFYIKYDPFTSKASDQLDLSMSGTVKKNRFVFDIEPIDTMEKLEPHAKLFSDGRRCKIYLHAKS</sequence>
<protein>
    <submittedName>
        <fullName evidence="1">Uncharacterized protein</fullName>
    </submittedName>
</protein>
<name>A0A4C1TK21_EUMVA</name>
<proteinExistence type="predicted"/>
<comment type="caution">
    <text evidence="1">The sequence shown here is derived from an EMBL/GenBank/DDBJ whole genome shotgun (WGS) entry which is preliminary data.</text>
</comment>
<keyword evidence="2" id="KW-1185">Reference proteome</keyword>
<reference evidence="1 2" key="1">
    <citation type="journal article" date="2019" name="Commun. Biol.">
        <title>The bagworm genome reveals a unique fibroin gene that provides high tensile strength.</title>
        <authorList>
            <person name="Kono N."/>
            <person name="Nakamura H."/>
            <person name="Ohtoshi R."/>
            <person name="Tomita M."/>
            <person name="Numata K."/>
            <person name="Arakawa K."/>
        </authorList>
    </citation>
    <scope>NUCLEOTIDE SEQUENCE [LARGE SCALE GENOMIC DNA]</scope>
</reference>
<evidence type="ECO:0000313" key="1">
    <source>
        <dbReference type="EMBL" id="GBP14872.1"/>
    </source>
</evidence>
<organism evidence="1 2">
    <name type="scientific">Eumeta variegata</name>
    <name type="common">Bagworm moth</name>
    <name type="synonym">Eumeta japonica</name>
    <dbReference type="NCBI Taxonomy" id="151549"/>
    <lineage>
        <taxon>Eukaryota</taxon>
        <taxon>Metazoa</taxon>
        <taxon>Ecdysozoa</taxon>
        <taxon>Arthropoda</taxon>
        <taxon>Hexapoda</taxon>
        <taxon>Insecta</taxon>
        <taxon>Pterygota</taxon>
        <taxon>Neoptera</taxon>
        <taxon>Endopterygota</taxon>
        <taxon>Lepidoptera</taxon>
        <taxon>Glossata</taxon>
        <taxon>Ditrysia</taxon>
        <taxon>Tineoidea</taxon>
        <taxon>Psychidae</taxon>
        <taxon>Oiketicinae</taxon>
        <taxon>Eumeta</taxon>
    </lineage>
</organism>
<accession>A0A4C1TK21</accession>
<dbReference type="AlphaFoldDB" id="A0A4C1TK21"/>